<proteinExistence type="predicted"/>
<keyword evidence="2" id="KW-1185">Reference proteome</keyword>
<name>A0A368GTX4_ANCCA</name>
<accession>A0A368GTX4</accession>
<reference evidence="1 2" key="1">
    <citation type="submission" date="2014-10" db="EMBL/GenBank/DDBJ databases">
        <title>Draft genome of the hookworm Ancylostoma caninum.</title>
        <authorList>
            <person name="Mitreva M."/>
        </authorList>
    </citation>
    <scope>NUCLEOTIDE SEQUENCE [LARGE SCALE GENOMIC DNA]</scope>
    <source>
        <strain evidence="1 2">Baltimore</strain>
    </source>
</reference>
<comment type="caution">
    <text evidence="1">The sequence shown here is derived from an EMBL/GenBank/DDBJ whole genome shotgun (WGS) entry which is preliminary data.</text>
</comment>
<dbReference type="EMBL" id="JOJR01000068">
    <property type="protein sequence ID" value="RCN47048.1"/>
    <property type="molecule type" value="Genomic_DNA"/>
</dbReference>
<dbReference type="AlphaFoldDB" id="A0A368GTX4"/>
<dbReference type="STRING" id="29170.A0A368GTX4"/>
<sequence length="86" mass="9754">IVQSTPFQLNASSTSQYLVFYSQESPISRGVVCGRRDKCIYNMSLGFRHDSPIASPYGYTVKLAEKLKPTNFNEVTNLIRARMDMD</sequence>
<evidence type="ECO:0000313" key="1">
    <source>
        <dbReference type="EMBL" id="RCN47048.1"/>
    </source>
</evidence>
<gene>
    <name evidence="1" type="ORF">ANCCAN_06879</name>
</gene>
<protein>
    <submittedName>
        <fullName evidence="1">Uncharacterized protein</fullName>
    </submittedName>
</protein>
<dbReference type="Proteomes" id="UP000252519">
    <property type="component" value="Unassembled WGS sequence"/>
</dbReference>
<dbReference type="OrthoDB" id="5876638at2759"/>
<organism evidence="1 2">
    <name type="scientific">Ancylostoma caninum</name>
    <name type="common">Dog hookworm</name>
    <dbReference type="NCBI Taxonomy" id="29170"/>
    <lineage>
        <taxon>Eukaryota</taxon>
        <taxon>Metazoa</taxon>
        <taxon>Ecdysozoa</taxon>
        <taxon>Nematoda</taxon>
        <taxon>Chromadorea</taxon>
        <taxon>Rhabditida</taxon>
        <taxon>Rhabditina</taxon>
        <taxon>Rhabditomorpha</taxon>
        <taxon>Strongyloidea</taxon>
        <taxon>Ancylostomatidae</taxon>
        <taxon>Ancylostomatinae</taxon>
        <taxon>Ancylostoma</taxon>
    </lineage>
</organism>
<feature type="non-terminal residue" evidence="1">
    <location>
        <position position="1"/>
    </location>
</feature>
<evidence type="ECO:0000313" key="2">
    <source>
        <dbReference type="Proteomes" id="UP000252519"/>
    </source>
</evidence>
<dbReference type="SUPFAM" id="SSF53756">
    <property type="entry name" value="UDP-Glycosyltransferase/glycogen phosphorylase"/>
    <property type="match status" value="1"/>
</dbReference>